<dbReference type="EC" id="1.14.14.154" evidence="16"/>
<proteinExistence type="inferred from homology"/>
<dbReference type="PANTHER" id="PTHR24304">
    <property type="entry name" value="CYTOCHROME P450 FAMILY 7"/>
    <property type="match status" value="1"/>
</dbReference>
<comment type="catalytic activity">
    <reaction evidence="26">
        <text>24,25-dihydrolanosterol + 3 reduced [NADPH--hemoprotein reductase] + 3 O2 = 4,4-dimethyl-8,14-cholestadien-3beta-ol + formate + 3 oxidized [NADPH--hemoprotein reductase] + 4 H2O + 4 H(+)</text>
        <dbReference type="Rhea" id="RHEA:45960"/>
        <dbReference type="Rhea" id="RHEA-COMP:11964"/>
        <dbReference type="Rhea" id="RHEA-COMP:11965"/>
        <dbReference type="ChEBI" id="CHEBI:15377"/>
        <dbReference type="ChEBI" id="CHEBI:15378"/>
        <dbReference type="ChEBI" id="CHEBI:15379"/>
        <dbReference type="ChEBI" id="CHEBI:15740"/>
        <dbReference type="ChEBI" id="CHEBI:28113"/>
        <dbReference type="ChEBI" id="CHEBI:57618"/>
        <dbReference type="ChEBI" id="CHEBI:58210"/>
        <dbReference type="ChEBI" id="CHEBI:78904"/>
    </reaction>
    <physiologicalReaction direction="left-to-right" evidence="26">
        <dbReference type="Rhea" id="RHEA:45961"/>
    </physiologicalReaction>
</comment>
<evidence type="ECO:0000256" key="11">
    <source>
        <dbReference type="ARBA" id="ARBA00023098"/>
    </source>
</evidence>
<sequence length="467" mass="53614">MGVAIALLLAIVLGVLLKVVFFPGRGCREPPCLRGWIPWLGAAFQFGRAPLEFIEKAKLKYGPVFTIYLLGKRYTFVTEEEGFQAFCTSKDLDFEQAVQQSVQHAVSIPEDTFYKNRSRLYSMMKGRLSTSNVHQLSGSLCREFEKYIADLGPEGTKELTDLVRHIMYPAAVNILFGEDIFLTDRDNIKEFEYHFQNFDNGFEYATQLPKCFMRNWTKSQKWLLKSFEKVELHADKNHPSVGSFKTMYQYVLDTLHGRQFGAHYGVLLLWASQANAIPVAFWTLAFIVSHASVYENITKELETVYGKSDKKDIRVSEDDLKKLQYIKWCVLEAVRLRAPGAIVKKVINPIVVQNFVIPAGDLLTMSPYWVHRNPKYFPEPCKFKPDRWKEANLEKNSFLESFVAFGGGAHQCPGRWFAIMEIHILVLLFLLKYECQLLDPLPKESPLHLVGTQQPLGPCRVQYKLRG</sequence>
<comment type="pathway">
    <text evidence="3">Lipid metabolism; bile acid biosynthesis.</text>
</comment>
<keyword evidence="11" id="KW-0443">Lipid metabolism</keyword>
<evidence type="ECO:0000256" key="9">
    <source>
        <dbReference type="ARBA" id="ARBA00023002"/>
    </source>
</evidence>
<comment type="catalytic activity">
    <reaction evidence="24">
        <text>32-oxolanosterol + reduced [NADPH--hemoprotein reductase] + O2 = 4,4-dimethyl-5alpha-cholesta-8,14,24-trien-3beta-ol + formate + oxidized [NADPH--hemoprotein reductase] + H2O + 2 H(+)</text>
        <dbReference type="Rhea" id="RHEA:75111"/>
        <dbReference type="Rhea" id="RHEA-COMP:11964"/>
        <dbReference type="Rhea" id="RHEA-COMP:11965"/>
        <dbReference type="ChEBI" id="CHEBI:15377"/>
        <dbReference type="ChEBI" id="CHEBI:15378"/>
        <dbReference type="ChEBI" id="CHEBI:15379"/>
        <dbReference type="ChEBI" id="CHEBI:15740"/>
        <dbReference type="ChEBI" id="CHEBI:17813"/>
        <dbReference type="ChEBI" id="CHEBI:57618"/>
        <dbReference type="ChEBI" id="CHEBI:58210"/>
        <dbReference type="ChEBI" id="CHEBI:166681"/>
    </reaction>
    <physiologicalReaction direction="left-to-right" evidence="24">
        <dbReference type="Rhea" id="RHEA:75112"/>
    </physiologicalReaction>
</comment>
<dbReference type="InterPro" id="IPR001128">
    <property type="entry name" value="Cyt_P450"/>
</dbReference>
<dbReference type="Proteomes" id="UP001142489">
    <property type="component" value="Unassembled WGS sequence"/>
</dbReference>
<comment type="pathway">
    <text evidence="15">Steroid biosynthesis; zymosterol biosynthesis; zymosterol from lanosterol: step 1/6.</text>
</comment>
<evidence type="ECO:0000256" key="6">
    <source>
        <dbReference type="ARBA" id="ARBA00022617"/>
    </source>
</evidence>
<comment type="catalytic activity">
    <reaction evidence="19">
        <text>a 14alpha-hydroxymethyl steroid + reduced [NADPH--hemoprotein reductase] + O2 = a 14alpha-formyl steroid + oxidized [NADPH--hemoprotein reductase] + 2 H2O + H(+)</text>
        <dbReference type="Rhea" id="RHEA:68064"/>
        <dbReference type="Rhea" id="RHEA-COMP:11964"/>
        <dbReference type="Rhea" id="RHEA-COMP:11965"/>
        <dbReference type="ChEBI" id="CHEBI:15377"/>
        <dbReference type="ChEBI" id="CHEBI:15378"/>
        <dbReference type="ChEBI" id="CHEBI:15379"/>
        <dbReference type="ChEBI" id="CHEBI:57618"/>
        <dbReference type="ChEBI" id="CHEBI:58210"/>
        <dbReference type="ChEBI" id="CHEBI:176901"/>
        <dbReference type="ChEBI" id="CHEBI:176902"/>
    </reaction>
    <physiologicalReaction direction="left-to-right" evidence="19">
        <dbReference type="Rhea" id="RHEA:68065"/>
    </physiologicalReaction>
</comment>
<keyword evidence="5" id="KW-0153">Cholesterol metabolism</keyword>
<organism evidence="34 35">
    <name type="scientific">Phrynocephalus forsythii</name>
    <dbReference type="NCBI Taxonomy" id="171643"/>
    <lineage>
        <taxon>Eukaryota</taxon>
        <taxon>Metazoa</taxon>
        <taxon>Chordata</taxon>
        <taxon>Craniata</taxon>
        <taxon>Vertebrata</taxon>
        <taxon>Euteleostomi</taxon>
        <taxon>Lepidosauria</taxon>
        <taxon>Squamata</taxon>
        <taxon>Bifurcata</taxon>
        <taxon>Unidentata</taxon>
        <taxon>Episquamata</taxon>
        <taxon>Toxicofera</taxon>
        <taxon>Iguania</taxon>
        <taxon>Acrodonta</taxon>
        <taxon>Agamidae</taxon>
        <taxon>Agaminae</taxon>
        <taxon>Phrynocephalus</taxon>
    </lineage>
</organism>
<evidence type="ECO:0000256" key="30">
    <source>
        <dbReference type="PIRNR" id="PIRNR000047"/>
    </source>
</evidence>
<evidence type="ECO:0000256" key="21">
    <source>
        <dbReference type="ARBA" id="ARBA00047702"/>
    </source>
</evidence>
<dbReference type="PIRSF" id="PIRSF000047">
    <property type="entry name" value="Cytochrome_CYPVIIA1"/>
    <property type="match status" value="1"/>
</dbReference>
<comment type="subcellular location">
    <subcellularLocation>
        <location evidence="2 30">Endoplasmic reticulum membrane</location>
    </subcellularLocation>
</comment>
<evidence type="ECO:0000256" key="2">
    <source>
        <dbReference type="ARBA" id="ARBA00004586"/>
    </source>
</evidence>
<gene>
    <name evidence="34" type="ORF">JRQ81_001882</name>
</gene>
<evidence type="ECO:0000256" key="25">
    <source>
        <dbReference type="ARBA" id="ARBA00048736"/>
    </source>
</evidence>
<dbReference type="GO" id="GO:0006699">
    <property type="term" value="P:bile acid biosynthetic process"/>
    <property type="evidence" value="ECO:0007669"/>
    <property type="project" value="TreeGrafter"/>
</dbReference>
<dbReference type="GO" id="GO:0005789">
    <property type="term" value="C:endoplasmic reticulum membrane"/>
    <property type="evidence" value="ECO:0007669"/>
    <property type="project" value="UniProtKB-SubCell"/>
</dbReference>
<comment type="catalytic activity">
    <reaction evidence="18">
        <text>32-hydroxylanosterol + reduced [NADPH--hemoprotein reductase] + O2 = 32-oxolanosterol + oxidized [NADPH--hemoprotein reductase] + 2 H2O + H(+)</text>
        <dbReference type="Rhea" id="RHEA:75107"/>
        <dbReference type="Rhea" id="RHEA-COMP:11964"/>
        <dbReference type="Rhea" id="RHEA-COMP:11965"/>
        <dbReference type="ChEBI" id="CHEBI:15377"/>
        <dbReference type="ChEBI" id="CHEBI:15378"/>
        <dbReference type="ChEBI" id="CHEBI:15379"/>
        <dbReference type="ChEBI" id="CHEBI:57618"/>
        <dbReference type="ChEBI" id="CHEBI:58210"/>
        <dbReference type="ChEBI" id="CHEBI:166681"/>
        <dbReference type="ChEBI" id="CHEBI:166806"/>
    </reaction>
    <physiologicalReaction direction="left-to-right" evidence="18">
        <dbReference type="Rhea" id="RHEA:75108"/>
    </physiologicalReaction>
</comment>
<evidence type="ECO:0000256" key="14">
    <source>
        <dbReference type="ARBA" id="ARBA00023221"/>
    </source>
</evidence>
<comment type="catalytic activity">
    <reaction evidence="27">
        <text>a 14alpha-methyl steroid + reduced [NADPH--hemoprotein reductase] + O2 = a 14alpha-hydroxymethyl steroid + oxidized [NADPH--hemoprotein reductase] + H2O + H(+)</text>
        <dbReference type="Rhea" id="RHEA:68060"/>
        <dbReference type="Rhea" id="RHEA-COMP:11964"/>
        <dbReference type="Rhea" id="RHEA-COMP:11965"/>
        <dbReference type="ChEBI" id="CHEBI:15377"/>
        <dbReference type="ChEBI" id="CHEBI:15378"/>
        <dbReference type="ChEBI" id="CHEBI:15379"/>
        <dbReference type="ChEBI" id="CHEBI:57618"/>
        <dbReference type="ChEBI" id="CHEBI:58210"/>
        <dbReference type="ChEBI" id="CHEBI:138029"/>
        <dbReference type="ChEBI" id="CHEBI:176901"/>
    </reaction>
    <physiologicalReaction direction="left-to-right" evidence="27">
        <dbReference type="Rhea" id="RHEA:68061"/>
    </physiologicalReaction>
</comment>
<dbReference type="GO" id="GO:0005506">
    <property type="term" value="F:iron ion binding"/>
    <property type="evidence" value="ECO:0007669"/>
    <property type="project" value="InterPro"/>
</dbReference>
<evidence type="ECO:0000256" key="18">
    <source>
        <dbReference type="ARBA" id="ARBA00047379"/>
    </source>
</evidence>
<evidence type="ECO:0000256" key="17">
    <source>
        <dbReference type="ARBA" id="ARBA00041158"/>
    </source>
</evidence>
<evidence type="ECO:0000256" key="12">
    <source>
        <dbReference type="ARBA" id="ARBA00023136"/>
    </source>
</evidence>
<evidence type="ECO:0000256" key="20">
    <source>
        <dbReference type="ARBA" id="ARBA00047670"/>
    </source>
</evidence>
<reference evidence="34" key="1">
    <citation type="journal article" date="2023" name="DNA Res.">
        <title>Chromosome-level genome assembly of Phrynocephalus forsythii using third-generation DNA sequencing and Hi-C analysis.</title>
        <authorList>
            <person name="Qi Y."/>
            <person name="Zhao W."/>
            <person name="Zhao Y."/>
            <person name="Niu C."/>
            <person name="Cao S."/>
            <person name="Zhang Y."/>
        </authorList>
    </citation>
    <scope>NUCLEOTIDE SEQUENCE</scope>
    <source>
        <tissue evidence="34">Muscle</tissue>
    </source>
</reference>
<comment type="cofactor">
    <cofactor evidence="1 30 31">
        <name>heme</name>
        <dbReference type="ChEBI" id="CHEBI:30413"/>
    </cofactor>
</comment>
<dbReference type="Pfam" id="PF00067">
    <property type="entry name" value="p450"/>
    <property type="match status" value="2"/>
</dbReference>
<comment type="caution">
    <text evidence="34">The sequence shown here is derived from an EMBL/GenBank/DDBJ whole genome shotgun (WGS) entry which is preliminary data.</text>
</comment>
<dbReference type="GO" id="GO:0042632">
    <property type="term" value="P:cholesterol homeostasis"/>
    <property type="evidence" value="ECO:0007669"/>
    <property type="project" value="TreeGrafter"/>
</dbReference>
<keyword evidence="10 30" id="KW-0408">Iron</keyword>
<comment type="catalytic activity">
    <reaction evidence="25">
        <text>32-hydroxy-24,25-dihydrolanosterol + reduced [NADPH--hemoprotein reductase] + O2 = 32-oxo-24,25-dihydrolanosterol + oxidized [NADPH--hemoprotein reductase] + 2 H2O + H(+)</text>
        <dbReference type="Rhea" id="RHEA:75087"/>
        <dbReference type="Rhea" id="RHEA-COMP:11964"/>
        <dbReference type="Rhea" id="RHEA-COMP:11965"/>
        <dbReference type="ChEBI" id="CHEBI:15377"/>
        <dbReference type="ChEBI" id="CHEBI:15378"/>
        <dbReference type="ChEBI" id="CHEBI:15379"/>
        <dbReference type="ChEBI" id="CHEBI:57618"/>
        <dbReference type="ChEBI" id="CHEBI:58210"/>
        <dbReference type="ChEBI" id="CHEBI:87057"/>
        <dbReference type="ChEBI" id="CHEBI:87060"/>
    </reaction>
    <physiologicalReaction direction="left-to-right" evidence="25">
        <dbReference type="Rhea" id="RHEA:75088"/>
    </physiologicalReaction>
</comment>
<evidence type="ECO:0000256" key="33">
    <source>
        <dbReference type="RuleBase" id="RU000461"/>
    </source>
</evidence>
<comment type="catalytic activity">
    <reaction evidence="21">
        <text>a 14alpha-methyl steroid + 3 reduced [NADPH--hemoprotein reductase] + 3 O2 = a Delta(14) steroid + formate + 3 oxidized [NADPH--hemoprotein reductase] + 4 H2O + 4 H(+)</text>
        <dbReference type="Rhea" id="RHEA:54028"/>
        <dbReference type="Rhea" id="RHEA-COMP:11964"/>
        <dbReference type="Rhea" id="RHEA-COMP:11965"/>
        <dbReference type="ChEBI" id="CHEBI:15377"/>
        <dbReference type="ChEBI" id="CHEBI:15378"/>
        <dbReference type="ChEBI" id="CHEBI:15379"/>
        <dbReference type="ChEBI" id="CHEBI:15740"/>
        <dbReference type="ChEBI" id="CHEBI:57618"/>
        <dbReference type="ChEBI" id="CHEBI:58210"/>
        <dbReference type="ChEBI" id="CHEBI:138029"/>
        <dbReference type="ChEBI" id="CHEBI:138031"/>
        <dbReference type="EC" id="1.14.14.154"/>
    </reaction>
    <physiologicalReaction direction="left-to-right" evidence="21">
        <dbReference type="Rhea" id="RHEA:54029"/>
    </physiologicalReaction>
</comment>
<evidence type="ECO:0000256" key="1">
    <source>
        <dbReference type="ARBA" id="ARBA00001971"/>
    </source>
</evidence>
<dbReference type="InterPro" id="IPR050529">
    <property type="entry name" value="CYP450_sterol_14alpha_dmase"/>
</dbReference>
<keyword evidence="8 30" id="KW-0256">Endoplasmic reticulum</keyword>
<comment type="catalytic activity">
    <reaction evidence="29">
        <text>a 14alpha-formyl steroid + reduced [NADPH--hemoprotein reductase] + O2 = a Delta(14) steroid + formate + oxidized [NADPH--hemoprotein reductase] + H2O + 2 H(+)</text>
        <dbReference type="Rhea" id="RHEA:68068"/>
        <dbReference type="Rhea" id="RHEA-COMP:11964"/>
        <dbReference type="Rhea" id="RHEA-COMP:11965"/>
        <dbReference type="ChEBI" id="CHEBI:15377"/>
        <dbReference type="ChEBI" id="CHEBI:15378"/>
        <dbReference type="ChEBI" id="CHEBI:15379"/>
        <dbReference type="ChEBI" id="CHEBI:15740"/>
        <dbReference type="ChEBI" id="CHEBI:57618"/>
        <dbReference type="ChEBI" id="CHEBI:58210"/>
        <dbReference type="ChEBI" id="CHEBI:138031"/>
        <dbReference type="ChEBI" id="CHEBI:176902"/>
    </reaction>
    <physiologicalReaction direction="left-to-right" evidence="29">
        <dbReference type="Rhea" id="RHEA:68069"/>
    </physiologicalReaction>
</comment>
<keyword evidence="13" id="KW-1207">Sterol metabolism</keyword>
<accession>A0A9Q1B8Y7</accession>
<comment type="catalytic activity">
    <reaction evidence="23">
        <text>32-oxo-24,25-dihydrolanosterol + reduced [NADPH--hemoprotein reductase] + O2 = 4,4-dimethyl-8,14-cholestadien-3beta-ol + formate + oxidized [NADPH--hemoprotein reductase] + H2O + 2 H(+)</text>
        <dbReference type="Rhea" id="RHEA:75083"/>
        <dbReference type="Rhea" id="RHEA-COMP:11964"/>
        <dbReference type="Rhea" id="RHEA-COMP:11965"/>
        <dbReference type="ChEBI" id="CHEBI:15377"/>
        <dbReference type="ChEBI" id="CHEBI:15378"/>
        <dbReference type="ChEBI" id="CHEBI:15379"/>
        <dbReference type="ChEBI" id="CHEBI:15740"/>
        <dbReference type="ChEBI" id="CHEBI:57618"/>
        <dbReference type="ChEBI" id="CHEBI:58210"/>
        <dbReference type="ChEBI" id="CHEBI:78904"/>
        <dbReference type="ChEBI" id="CHEBI:87060"/>
    </reaction>
    <physiologicalReaction direction="left-to-right" evidence="23">
        <dbReference type="Rhea" id="RHEA:75084"/>
    </physiologicalReaction>
</comment>
<feature type="binding site" evidence="32">
    <location>
        <position position="275"/>
    </location>
    <ligand>
        <name>substrate</name>
    </ligand>
</feature>
<evidence type="ECO:0000313" key="35">
    <source>
        <dbReference type="Proteomes" id="UP001142489"/>
    </source>
</evidence>
<dbReference type="GO" id="GO:0008203">
    <property type="term" value="P:cholesterol metabolic process"/>
    <property type="evidence" value="ECO:0007669"/>
    <property type="project" value="UniProtKB-KW"/>
</dbReference>
<dbReference type="AlphaFoldDB" id="A0A9Q1B8Y7"/>
<keyword evidence="6 30" id="KW-0349">Heme</keyword>
<comment type="catalytic activity">
    <reaction evidence="22">
        <text>24,25-dihydrolanosterol + reduced [NADPH--hemoprotein reductase] + O2 = 32-hydroxy-24,25-dihydrolanosterol + oxidized [NADPH--hemoprotein reductase] + H2O + H(+)</text>
        <dbReference type="Rhea" id="RHEA:75079"/>
        <dbReference type="Rhea" id="RHEA-COMP:11964"/>
        <dbReference type="Rhea" id="RHEA-COMP:11965"/>
        <dbReference type="ChEBI" id="CHEBI:15377"/>
        <dbReference type="ChEBI" id="CHEBI:15378"/>
        <dbReference type="ChEBI" id="CHEBI:15379"/>
        <dbReference type="ChEBI" id="CHEBI:28113"/>
        <dbReference type="ChEBI" id="CHEBI:57618"/>
        <dbReference type="ChEBI" id="CHEBI:58210"/>
        <dbReference type="ChEBI" id="CHEBI:87057"/>
    </reaction>
    <physiologicalReaction direction="left-to-right" evidence="22">
        <dbReference type="Rhea" id="RHEA:75080"/>
    </physiologicalReaction>
</comment>
<dbReference type="GO" id="GO:0008398">
    <property type="term" value="F:sterol 14-demethylase activity"/>
    <property type="evidence" value="ECO:0007669"/>
    <property type="project" value="UniProtKB-EC"/>
</dbReference>
<keyword evidence="35" id="KW-1185">Reference proteome</keyword>
<keyword evidence="9 33" id="KW-0560">Oxidoreductase</keyword>
<evidence type="ECO:0000256" key="27">
    <source>
        <dbReference type="ARBA" id="ARBA00048866"/>
    </source>
</evidence>
<evidence type="ECO:0000313" key="34">
    <source>
        <dbReference type="EMBL" id="KAJ7345932.1"/>
    </source>
</evidence>
<evidence type="ECO:0000256" key="4">
    <source>
        <dbReference type="ARBA" id="ARBA00010617"/>
    </source>
</evidence>
<dbReference type="OrthoDB" id="6692864at2759"/>
<evidence type="ECO:0000256" key="19">
    <source>
        <dbReference type="ARBA" id="ARBA00047587"/>
    </source>
</evidence>
<evidence type="ECO:0000256" key="8">
    <source>
        <dbReference type="ARBA" id="ARBA00022824"/>
    </source>
</evidence>
<evidence type="ECO:0000256" key="31">
    <source>
        <dbReference type="PIRSR" id="PIRSR000047-1"/>
    </source>
</evidence>
<evidence type="ECO:0000256" key="13">
    <source>
        <dbReference type="ARBA" id="ARBA00023166"/>
    </source>
</evidence>
<dbReference type="InterPro" id="IPR036396">
    <property type="entry name" value="Cyt_P450_sf"/>
</dbReference>
<evidence type="ECO:0000256" key="32">
    <source>
        <dbReference type="PIRSR" id="PIRSR000047-2"/>
    </source>
</evidence>
<evidence type="ECO:0000256" key="15">
    <source>
        <dbReference type="ARBA" id="ARBA00037887"/>
    </source>
</evidence>
<evidence type="ECO:0000256" key="26">
    <source>
        <dbReference type="ARBA" id="ARBA00048839"/>
    </source>
</evidence>
<evidence type="ECO:0000256" key="22">
    <source>
        <dbReference type="ARBA" id="ARBA00047983"/>
    </source>
</evidence>
<dbReference type="PROSITE" id="PS00086">
    <property type="entry name" value="CYTOCHROME_P450"/>
    <property type="match status" value="1"/>
</dbReference>
<keyword evidence="12 30" id="KW-0472">Membrane</keyword>
<evidence type="ECO:0000256" key="10">
    <source>
        <dbReference type="ARBA" id="ARBA00023004"/>
    </source>
</evidence>
<comment type="catalytic activity">
    <reaction evidence="20">
        <text>lanosterol + 3 reduced [NADPH--hemoprotein reductase] + 3 O2 = 4,4-dimethyl-5alpha-cholesta-8,14,24-trien-3beta-ol + formate + 3 oxidized [NADPH--hemoprotein reductase] + 4 H2O + 4 H(+)</text>
        <dbReference type="Rhea" id="RHEA:25286"/>
        <dbReference type="Rhea" id="RHEA-COMP:11964"/>
        <dbReference type="Rhea" id="RHEA-COMP:11965"/>
        <dbReference type="ChEBI" id="CHEBI:15377"/>
        <dbReference type="ChEBI" id="CHEBI:15378"/>
        <dbReference type="ChEBI" id="CHEBI:15379"/>
        <dbReference type="ChEBI" id="CHEBI:15740"/>
        <dbReference type="ChEBI" id="CHEBI:16521"/>
        <dbReference type="ChEBI" id="CHEBI:17813"/>
        <dbReference type="ChEBI" id="CHEBI:57618"/>
        <dbReference type="ChEBI" id="CHEBI:58210"/>
        <dbReference type="EC" id="1.14.14.154"/>
    </reaction>
    <physiologicalReaction direction="left-to-right" evidence="20">
        <dbReference type="Rhea" id="RHEA:25287"/>
    </physiologicalReaction>
</comment>
<evidence type="ECO:0000256" key="23">
    <source>
        <dbReference type="ARBA" id="ARBA00048245"/>
    </source>
</evidence>
<dbReference type="PANTHER" id="PTHR24304:SF2">
    <property type="entry name" value="24-HYDROXYCHOLESTEROL 7-ALPHA-HYDROXYLASE"/>
    <property type="match status" value="1"/>
</dbReference>
<evidence type="ECO:0000256" key="28">
    <source>
        <dbReference type="ARBA" id="ARBA00049163"/>
    </source>
</evidence>
<evidence type="ECO:0000256" key="7">
    <source>
        <dbReference type="ARBA" id="ARBA00022723"/>
    </source>
</evidence>
<dbReference type="InterPro" id="IPR024204">
    <property type="entry name" value="Cyt_P450_CYP7A1-type"/>
</dbReference>
<feature type="binding site" description="axial binding residue" evidence="31">
    <location>
        <position position="412"/>
    </location>
    <ligand>
        <name>heme</name>
        <dbReference type="ChEBI" id="CHEBI:30413"/>
    </ligand>
    <ligandPart>
        <name>Fe</name>
        <dbReference type="ChEBI" id="CHEBI:18248"/>
    </ligandPart>
</feature>
<evidence type="ECO:0000256" key="3">
    <source>
        <dbReference type="ARBA" id="ARBA00004860"/>
    </source>
</evidence>
<dbReference type="InterPro" id="IPR017972">
    <property type="entry name" value="Cyt_P450_CS"/>
</dbReference>
<evidence type="ECO:0000256" key="29">
    <source>
        <dbReference type="ARBA" id="ARBA00049450"/>
    </source>
</evidence>
<comment type="catalytic activity">
    <reaction evidence="28">
        <text>lanosterol + reduced [NADPH--hemoprotein reductase] + O2 = 32-hydroxylanosterol + oxidized [NADPH--hemoprotein reductase] + H2O + H(+)</text>
        <dbReference type="Rhea" id="RHEA:75103"/>
        <dbReference type="Rhea" id="RHEA-COMP:11964"/>
        <dbReference type="Rhea" id="RHEA-COMP:11965"/>
        <dbReference type="ChEBI" id="CHEBI:15377"/>
        <dbReference type="ChEBI" id="CHEBI:15378"/>
        <dbReference type="ChEBI" id="CHEBI:15379"/>
        <dbReference type="ChEBI" id="CHEBI:16521"/>
        <dbReference type="ChEBI" id="CHEBI:57618"/>
        <dbReference type="ChEBI" id="CHEBI:58210"/>
        <dbReference type="ChEBI" id="CHEBI:166806"/>
    </reaction>
    <physiologicalReaction direction="left-to-right" evidence="28">
        <dbReference type="Rhea" id="RHEA:75104"/>
    </physiologicalReaction>
</comment>
<dbReference type="SUPFAM" id="SSF48264">
    <property type="entry name" value="Cytochrome P450"/>
    <property type="match status" value="1"/>
</dbReference>
<keyword evidence="7 30" id="KW-0479">Metal-binding</keyword>
<dbReference type="Gene3D" id="1.10.630.10">
    <property type="entry name" value="Cytochrome P450"/>
    <property type="match status" value="1"/>
</dbReference>
<name>A0A9Q1B8Y7_9SAUR</name>
<dbReference type="EMBL" id="JAPFRF010000001">
    <property type="protein sequence ID" value="KAJ7345932.1"/>
    <property type="molecule type" value="Genomic_DNA"/>
</dbReference>
<protein>
    <recommendedName>
        <fullName evidence="17">Lanosterol 14-alpha demethylase</fullName>
        <ecNumber evidence="16">1.14.14.154</ecNumber>
    </recommendedName>
</protein>
<comment type="similarity">
    <text evidence="4 30 33">Belongs to the cytochrome P450 family.</text>
</comment>
<dbReference type="PRINTS" id="PR00465">
    <property type="entry name" value="EP450IV"/>
</dbReference>
<dbReference type="InterPro" id="IPR002403">
    <property type="entry name" value="Cyt_P450_E_grp-IV"/>
</dbReference>
<evidence type="ECO:0000256" key="24">
    <source>
        <dbReference type="ARBA" id="ARBA00048479"/>
    </source>
</evidence>
<keyword evidence="14" id="KW-0753">Steroid metabolism</keyword>
<dbReference type="GO" id="GO:0008396">
    <property type="term" value="F:oxysterol 7-alpha-hydroxylase activity"/>
    <property type="evidence" value="ECO:0007669"/>
    <property type="project" value="TreeGrafter"/>
</dbReference>
<dbReference type="GO" id="GO:0020037">
    <property type="term" value="F:heme binding"/>
    <property type="evidence" value="ECO:0007669"/>
    <property type="project" value="InterPro"/>
</dbReference>
<keyword evidence="33" id="KW-0503">Monooxygenase</keyword>
<evidence type="ECO:0000256" key="5">
    <source>
        <dbReference type="ARBA" id="ARBA00022548"/>
    </source>
</evidence>
<evidence type="ECO:0000256" key="16">
    <source>
        <dbReference type="ARBA" id="ARBA00038974"/>
    </source>
</evidence>